<feature type="compositionally biased region" description="Polar residues" evidence="1">
    <location>
        <begin position="27"/>
        <end position="36"/>
    </location>
</feature>
<dbReference type="EMBL" id="BGPR01038938">
    <property type="protein sequence ID" value="GBO14837.1"/>
    <property type="molecule type" value="Genomic_DNA"/>
</dbReference>
<reference evidence="2 3" key="1">
    <citation type="journal article" date="2019" name="Sci. Rep.">
        <title>Orb-weaving spider Araneus ventricosus genome elucidates the spidroin gene catalogue.</title>
        <authorList>
            <person name="Kono N."/>
            <person name="Nakamura H."/>
            <person name="Ohtoshi R."/>
            <person name="Moran D.A.P."/>
            <person name="Shinohara A."/>
            <person name="Yoshida Y."/>
            <person name="Fujiwara M."/>
            <person name="Mori M."/>
            <person name="Tomita M."/>
            <person name="Arakawa K."/>
        </authorList>
    </citation>
    <scope>NUCLEOTIDE SEQUENCE [LARGE SCALE GENOMIC DNA]</scope>
</reference>
<protein>
    <submittedName>
        <fullName evidence="2">Uncharacterized protein</fullName>
    </submittedName>
</protein>
<comment type="caution">
    <text evidence="2">The sequence shown here is derived from an EMBL/GenBank/DDBJ whole genome shotgun (WGS) entry which is preliminary data.</text>
</comment>
<organism evidence="2 3">
    <name type="scientific">Araneus ventricosus</name>
    <name type="common">Orbweaver spider</name>
    <name type="synonym">Epeira ventricosa</name>
    <dbReference type="NCBI Taxonomy" id="182803"/>
    <lineage>
        <taxon>Eukaryota</taxon>
        <taxon>Metazoa</taxon>
        <taxon>Ecdysozoa</taxon>
        <taxon>Arthropoda</taxon>
        <taxon>Chelicerata</taxon>
        <taxon>Arachnida</taxon>
        <taxon>Araneae</taxon>
        <taxon>Araneomorphae</taxon>
        <taxon>Entelegynae</taxon>
        <taxon>Araneoidea</taxon>
        <taxon>Araneidae</taxon>
        <taxon>Araneus</taxon>
    </lineage>
</organism>
<accession>A0A4Y2UTR4</accession>
<feature type="region of interest" description="Disordered" evidence="1">
    <location>
        <begin position="18"/>
        <end position="41"/>
    </location>
</feature>
<sequence>MVLEANVLNEVKDHFLDEWEGDDPLSGSETQTSMSQFGERKVKSCYRMAERKPLDEQDQIRREGTPREKTLKNQRHQFGKIY</sequence>
<evidence type="ECO:0000313" key="3">
    <source>
        <dbReference type="Proteomes" id="UP000499080"/>
    </source>
</evidence>
<gene>
    <name evidence="2" type="ORF">AVEN_134630_1</name>
</gene>
<feature type="compositionally biased region" description="Basic residues" evidence="1">
    <location>
        <begin position="72"/>
        <end position="82"/>
    </location>
</feature>
<evidence type="ECO:0000256" key="1">
    <source>
        <dbReference type="SAM" id="MobiDB-lite"/>
    </source>
</evidence>
<name>A0A4Y2UTR4_ARAVE</name>
<feature type="region of interest" description="Disordered" evidence="1">
    <location>
        <begin position="53"/>
        <end position="82"/>
    </location>
</feature>
<proteinExistence type="predicted"/>
<dbReference type="Proteomes" id="UP000499080">
    <property type="component" value="Unassembled WGS sequence"/>
</dbReference>
<dbReference type="AlphaFoldDB" id="A0A4Y2UTR4"/>
<evidence type="ECO:0000313" key="2">
    <source>
        <dbReference type="EMBL" id="GBO14837.1"/>
    </source>
</evidence>
<feature type="compositionally biased region" description="Basic and acidic residues" evidence="1">
    <location>
        <begin position="53"/>
        <end position="71"/>
    </location>
</feature>
<keyword evidence="3" id="KW-1185">Reference proteome</keyword>